<keyword evidence="3 7" id="KW-0808">Transferase</keyword>
<dbReference type="InterPro" id="IPR029061">
    <property type="entry name" value="THDP-binding"/>
</dbReference>
<dbReference type="KEGG" id="thyd:TTHT_2237"/>
<evidence type="ECO:0000256" key="3">
    <source>
        <dbReference type="ARBA" id="ARBA00022679"/>
    </source>
</evidence>
<evidence type="ECO:0000313" key="8">
    <source>
        <dbReference type="Proteomes" id="UP000595564"/>
    </source>
</evidence>
<evidence type="ECO:0000256" key="1">
    <source>
        <dbReference type="ARBA" id="ARBA00001964"/>
    </source>
</evidence>
<dbReference type="GO" id="GO:0046872">
    <property type="term" value="F:metal ion binding"/>
    <property type="evidence" value="ECO:0007669"/>
    <property type="project" value="UniProtKB-KW"/>
</dbReference>
<dbReference type="InterPro" id="IPR005474">
    <property type="entry name" value="Transketolase_N"/>
</dbReference>
<dbReference type="CDD" id="cd02012">
    <property type="entry name" value="TPP_TK"/>
    <property type="match status" value="1"/>
</dbReference>
<dbReference type="GO" id="GO:0004802">
    <property type="term" value="F:transketolase activity"/>
    <property type="evidence" value="ECO:0007669"/>
    <property type="project" value="UniProtKB-EC"/>
</dbReference>
<name>A0A7R6T0E7_9BACT</name>
<dbReference type="PANTHER" id="PTHR47514">
    <property type="entry name" value="TRANSKETOLASE N-TERMINAL SECTION-RELATED"/>
    <property type="match status" value="1"/>
</dbReference>
<accession>A0A7R6T0E7</accession>
<gene>
    <name evidence="7" type="ORF">TTHT_2237</name>
</gene>
<proteinExistence type="inferred from homology"/>
<dbReference type="Pfam" id="PF00456">
    <property type="entry name" value="Transketolase_N"/>
    <property type="match status" value="1"/>
</dbReference>
<sequence length="272" mass="30740">MDNSKLEELKKLAKKFRREIVDMVYKAQSGHPGGSLSVIDILTYLFFYEMEYPLENRNNFNSDRLVLSKGHATPAYYACLSEKGFFKKEELDKFRQVDSFLQGHPENHFVPGVDVTTGSLGQGFPQAVGMALGYKLDKSERFVYAILGDGECQEGIIWEAAMAAGHYKLDNLIAFVDFNGLQIDGDVEKVMNVKPLEDKFRAFNWHVQTIDGHNFEEIEKAVKNAKETMGIPSVIVAKTVKGKGVSFMENNYKFHGKAPNDEEYKIAMKELA</sequence>
<dbReference type="EC" id="2.2.1.1" evidence="7"/>
<comment type="similarity">
    <text evidence="2">Belongs to the transketolase family.</text>
</comment>
<dbReference type="EMBL" id="AP017470">
    <property type="protein sequence ID" value="BBB33660.1"/>
    <property type="molecule type" value="Genomic_DNA"/>
</dbReference>
<dbReference type="PROSITE" id="PS00801">
    <property type="entry name" value="TRANSKETOLASE_1"/>
    <property type="match status" value="1"/>
</dbReference>
<feature type="domain" description="Transketolase N-terminal" evidence="6">
    <location>
        <begin position="11"/>
        <end position="268"/>
    </location>
</feature>
<reference evidence="7 8" key="1">
    <citation type="journal article" date="2012" name="Extremophiles">
        <title>Thermotomaculum hydrothermale gen. nov., sp. nov., a novel heterotrophic thermophile within the phylum Acidobacteria from a deep-sea hydrothermal vent chimney in the Southern Okinawa Trough.</title>
        <authorList>
            <person name="Izumi H."/>
            <person name="Nunoura T."/>
            <person name="Miyazaki M."/>
            <person name="Mino S."/>
            <person name="Toki T."/>
            <person name="Takai K."/>
            <person name="Sako Y."/>
            <person name="Sawabe T."/>
            <person name="Nakagawa S."/>
        </authorList>
    </citation>
    <scope>NUCLEOTIDE SEQUENCE [LARGE SCALE GENOMIC DNA]</scope>
    <source>
        <strain evidence="7 8">AC55</strain>
    </source>
</reference>
<dbReference type="SUPFAM" id="SSF52518">
    <property type="entry name" value="Thiamin diphosphate-binding fold (THDP-binding)"/>
    <property type="match status" value="1"/>
</dbReference>
<keyword evidence="8" id="KW-1185">Reference proteome</keyword>
<dbReference type="RefSeq" id="WP_201327974.1">
    <property type="nucleotide sequence ID" value="NZ_AP017470.1"/>
</dbReference>
<dbReference type="PANTHER" id="PTHR47514:SF1">
    <property type="entry name" value="TRANSKETOLASE N-TERMINAL SECTION-RELATED"/>
    <property type="match status" value="1"/>
</dbReference>
<organism evidence="7 8">
    <name type="scientific">Thermotomaculum hydrothermale</name>
    <dbReference type="NCBI Taxonomy" id="981385"/>
    <lineage>
        <taxon>Bacteria</taxon>
        <taxon>Pseudomonadati</taxon>
        <taxon>Acidobacteriota</taxon>
        <taxon>Holophagae</taxon>
        <taxon>Thermotomaculales</taxon>
        <taxon>Thermotomaculaceae</taxon>
        <taxon>Thermotomaculum</taxon>
    </lineage>
</organism>
<evidence type="ECO:0000256" key="4">
    <source>
        <dbReference type="ARBA" id="ARBA00022723"/>
    </source>
</evidence>
<dbReference type="Proteomes" id="UP000595564">
    <property type="component" value="Chromosome"/>
</dbReference>
<keyword evidence="4" id="KW-0479">Metal-binding</keyword>
<evidence type="ECO:0000313" key="7">
    <source>
        <dbReference type="EMBL" id="BBB33660.1"/>
    </source>
</evidence>
<comment type="cofactor">
    <cofactor evidence="1">
        <name>thiamine diphosphate</name>
        <dbReference type="ChEBI" id="CHEBI:58937"/>
    </cofactor>
</comment>
<evidence type="ECO:0000256" key="2">
    <source>
        <dbReference type="ARBA" id="ARBA00007131"/>
    </source>
</evidence>
<keyword evidence="5" id="KW-0786">Thiamine pyrophosphate</keyword>
<dbReference type="AlphaFoldDB" id="A0A7R6T0E7"/>
<evidence type="ECO:0000256" key="5">
    <source>
        <dbReference type="ARBA" id="ARBA00023052"/>
    </source>
</evidence>
<protein>
    <submittedName>
        <fullName evidence="7">Transketolase</fullName>
        <ecNumber evidence="7">2.2.1.1</ecNumber>
    </submittedName>
</protein>
<evidence type="ECO:0000259" key="6">
    <source>
        <dbReference type="Pfam" id="PF00456"/>
    </source>
</evidence>
<dbReference type="Gene3D" id="3.40.50.970">
    <property type="match status" value="1"/>
</dbReference>
<dbReference type="InterPro" id="IPR049557">
    <property type="entry name" value="Transketolase_CS"/>
</dbReference>